<proteinExistence type="predicted"/>
<feature type="chain" id="PRO_5034359381" evidence="1">
    <location>
        <begin position="28"/>
        <end position="141"/>
    </location>
</feature>
<dbReference type="AlphaFoldDB" id="A0A8E2DPP5"/>
<accession>A0A8E2DPP5</accession>
<keyword evidence="3" id="KW-1185">Reference proteome</keyword>
<sequence length="141" mass="15169">MKPTTAFTTLCLFFVSLLGVFAQLASALPVNGKRDVFVPPVLYPHNGTVWKKGQRHNVTWDTSNAPAQITNAIGEIRLAQAGEPIFPVILATGFSILDGRIEVEVPWVATASDYSVVLFGDSGNFSPAFTIEGPSIFDGDE</sequence>
<reference evidence="2 3" key="1">
    <citation type="submission" date="2016-07" db="EMBL/GenBank/DDBJ databases">
        <title>Draft genome of the white-rot fungus Obba rivulosa 3A-2.</title>
        <authorList>
            <consortium name="DOE Joint Genome Institute"/>
            <person name="Miettinen O."/>
            <person name="Riley R."/>
            <person name="Acob R."/>
            <person name="Barry K."/>
            <person name="Cullen D."/>
            <person name="De Vries R."/>
            <person name="Hainaut M."/>
            <person name="Hatakka A."/>
            <person name="Henrissat B."/>
            <person name="Hilden K."/>
            <person name="Kuo R."/>
            <person name="Labutti K."/>
            <person name="Lipzen A."/>
            <person name="Makela M.R."/>
            <person name="Sandor L."/>
            <person name="Spatafora J.W."/>
            <person name="Grigoriev I.V."/>
            <person name="Hibbett D.S."/>
        </authorList>
    </citation>
    <scope>NUCLEOTIDE SEQUENCE [LARGE SCALE GENOMIC DNA]</scope>
    <source>
        <strain evidence="2 3">3A-2</strain>
    </source>
</reference>
<feature type="signal peptide" evidence="1">
    <location>
        <begin position="1"/>
        <end position="27"/>
    </location>
</feature>
<dbReference type="Proteomes" id="UP000250043">
    <property type="component" value="Unassembled WGS sequence"/>
</dbReference>
<gene>
    <name evidence="2" type="ORF">OBBRIDRAFT_749692</name>
</gene>
<keyword evidence="1" id="KW-0732">Signal</keyword>
<organism evidence="2 3">
    <name type="scientific">Obba rivulosa</name>
    <dbReference type="NCBI Taxonomy" id="1052685"/>
    <lineage>
        <taxon>Eukaryota</taxon>
        <taxon>Fungi</taxon>
        <taxon>Dikarya</taxon>
        <taxon>Basidiomycota</taxon>
        <taxon>Agaricomycotina</taxon>
        <taxon>Agaricomycetes</taxon>
        <taxon>Polyporales</taxon>
        <taxon>Gelatoporiaceae</taxon>
        <taxon>Obba</taxon>
    </lineage>
</organism>
<protein>
    <submittedName>
        <fullName evidence="2">Uncharacterized protein</fullName>
    </submittedName>
</protein>
<dbReference type="OrthoDB" id="2317741at2759"/>
<name>A0A8E2DPP5_9APHY</name>
<evidence type="ECO:0000313" key="3">
    <source>
        <dbReference type="Proteomes" id="UP000250043"/>
    </source>
</evidence>
<evidence type="ECO:0000256" key="1">
    <source>
        <dbReference type="SAM" id="SignalP"/>
    </source>
</evidence>
<evidence type="ECO:0000313" key="2">
    <source>
        <dbReference type="EMBL" id="OCH93447.1"/>
    </source>
</evidence>
<dbReference type="EMBL" id="KV722355">
    <property type="protein sequence ID" value="OCH93447.1"/>
    <property type="molecule type" value="Genomic_DNA"/>
</dbReference>